<dbReference type="AlphaFoldDB" id="A0AAP0KKT7"/>
<dbReference type="Proteomes" id="UP001417504">
    <property type="component" value="Unassembled WGS sequence"/>
</dbReference>
<evidence type="ECO:0000313" key="3">
    <source>
        <dbReference type="Proteomes" id="UP001417504"/>
    </source>
</evidence>
<proteinExistence type="predicted"/>
<sequence>MVFVDRLGIGDAKTCRDEIEFLEEQIYNHEGSEGFHLPNNFGWQGRGDGMVEKRGRGPASFNGSHREAAVSSSDVQRGFGHASDDDKGWATFHNGLVEDDEPHSSPERFHPQGCENRKAREDHTQSKVAVAWRLPEADRSREVEGFLSHRVHVAMRGQTSATSRWSNSGWDDDGGLWTTQYQRKDGEERAHVANGTGERVNDTCRPNNGHKKRA</sequence>
<feature type="region of interest" description="Disordered" evidence="1">
    <location>
        <begin position="56"/>
        <end position="82"/>
    </location>
</feature>
<evidence type="ECO:0000313" key="2">
    <source>
        <dbReference type="EMBL" id="KAK9154408.1"/>
    </source>
</evidence>
<feature type="region of interest" description="Disordered" evidence="1">
    <location>
        <begin position="99"/>
        <end position="122"/>
    </location>
</feature>
<accession>A0AAP0KKT7</accession>
<name>A0AAP0KKT7_9MAGN</name>
<dbReference type="EMBL" id="JBBNAE010000001">
    <property type="protein sequence ID" value="KAK9154408.1"/>
    <property type="molecule type" value="Genomic_DNA"/>
</dbReference>
<comment type="caution">
    <text evidence="2">The sequence shown here is derived from an EMBL/GenBank/DDBJ whole genome shotgun (WGS) entry which is preliminary data.</text>
</comment>
<keyword evidence="3" id="KW-1185">Reference proteome</keyword>
<organism evidence="2 3">
    <name type="scientific">Stephania japonica</name>
    <dbReference type="NCBI Taxonomy" id="461633"/>
    <lineage>
        <taxon>Eukaryota</taxon>
        <taxon>Viridiplantae</taxon>
        <taxon>Streptophyta</taxon>
        <taxon>Embryophyta</taxon>
        <taxon>Tracheophyta</taxon>
        <taxon>Spermatophyta</taxon>
        <taxon>Magnoliopsida</taxon>
        <taxon>Ranunculales</taxon>
        <taxon>Menispermaceae</taxon>
        <taxon>Menispermoideae</taxon>
        <taxon>Cissampelideae</taxon>
        <taxon>Stephania</taxon>
    </lineage>
</organism>
<feature type="compositionally biased region" description="Basic and acidic residues" evidence="1">
    <location>
        <begin position="182"/>
        <end position="191"/>
    </location>
</feature>
<gene>
    <name evidence="2" type="ORF">Sjap_001888</name>
</gene>
<feature type="compositionally biased region" description="Basic and acidic residues" evidence="1">
    <location>
        <begin position="102"/>
        <end position="122"/>
    </location>
</feature>
<feature type="region of interest" description="Disordered" evidence="1">
    <location>
        <begin position="181"/>
        <end position="214"/>
    </location>
</feature>
<protein>
    <submittedName>
        <fullName evidence="2">Uncharacterized protein</fullName>
    </submittedName>
</protein>
<evidence type="ECO:0000256" key="1">
    <source>
        <dbReference type="SAM" id="MobiDB-lite"/>
    </source>
</evidence>
<reference evidence="2 3" key="1">
    <citation type="submission" date="2024-01" db="EMBL/GenBank/DDBJ databases">
        <title>Genome assemblies of Stephania.</title>
        <authorList>
            <person name="Yang L."/>
        </authorList>
    </citation>
    <scope>NUCLEOTIDE SEQUENCE [LARGE SCALE GENOMIC DNA]</scope>
    <source>
        <strain evidence="2">QJT</strain>
        <tissue evidence="2">Leaf</tissue>
    </source>
</reference>